<evidence type="ECO:0000256" key="1">
    <source>
        <dbReference type="ARBA" id="ARBA00002919"/>
    </source>
</evidence>
<evidence type="ECO:0000256" key="4">
    <source>
        <dbReference type="ARBA" id="ARBA00013014"/>
    </source>
</evidence>
<evidence type="ECO:0000313" key="13">
    <source>
        <dbReference type="EMBL" id="TQF14154.1"/>
    </source>
</evidence>
<sequence length="318" mass="33590">MRFGIVGSGGVGGYYGARLVRAGHDVGFLARGSHLRAMRERGLTILSQEGDFTVPVRAEEDAARLGPVDVVVLAVKNYDVASVLAQVKTLLASKEQPSHGAPGTVVVTLQNGVDSPSEVAAAVGEAAVIGGTTYISTAITEPGVIRQAGTLHRVVLGEAFGDISRVSPRVQALRDVLAQAGLNAEAVADIRAPLWEKLAFLAAMSGFCTAARSSIGPLREVPFFREMFREAAAEVLRVAAAEGVSTTTRPDDVMRFMEAMAPEIRPSMMVDFDAGKPLEVEYLQGTVARRGHALGVPTPVMSTLYSVLMPHVRGARQG</sequence>
<reference evidence="13 14" key="1">
    <citation type="submission" date="2019-06" db="EMBL/GenBank/DDBJ databases">
        <authorList>
            <person name="Livingstone P."/>
            <person name="Whitworth D."/>
        </authorList>
    </citation>
    <scope>NUCLEOTIDE SEQUENCE [LARGE SCALE GENOMIC DNA]</scope>
    <source>
        <strain evidence="13 14">AM401</strain>
    </source>
</reference>
<dbReference type="InterPro" id="IPR008927">
    <property type="entry name" value="6-PGluconate_DH-like_C_sf"/>
</dbReference>
<dbReference type="SUPFAM" id="SSF48179">
    <property type="entry name" value="6-phosphogluconate dehydrogenase C-terminal domain-like"/>
    <property type="match status" value="1"/>
</dbReference>
<comment type="similarity">
    <text evidence="3 10">Belongs to the ketopantoate reductase family.</text>
</comment>
<dbReference type="InterPro" id="IPR013328">
    <property type="entry name" value="6PGD_dom2"/>
</dbReference>
<dbReference type="Pfam" id="PF02558">
    <property type="entry name" value="ApbA"/>
    <property type="match status" value="1"/>
</dbReference>
<keyword evidence="10" id="KW-0566">Pantothenate biosynthesis</keyword>
<dbReference type="InterPro" id="IPR051402">
    <property type="entry name" value="KPR-Related"/>
</dbReference>
<dbReference type="Gene3D" id="1.10.1040.10">
    <property type="entry name" value="N-(1-d-carboxylethyl)-l-norvaline Dehydrogenase, domain 2"/>
    <property type="match status" value="1"/>
</dbReference>
<dbReference type="Proteomes" id="UP000315369">
    <property type="component" value="Unassembled WGS sequence"/>
</dbReference>
<evidence type="ECO:0000259" key="11">
    <source>
        <dbReference type="Pfam" id="PF02558"/>
    </source>
</evidence>
<evidence type="ECO:0000256" key="6">
    <source>
        <dbReference type="ARBA" id="ARBA00022857"/>
    </source>
</evidence>
<evidence type="ECO:0000259" key="12">
    <source>
        <dbReference type="Pfam" id="PF08546"/>
    </source>
</evidence>
<evidence type="ECO:0000256" key="8">
    <source>
        <dbReference type="ARBA" id="ARBA00032024"/>
    </source>
</evidence>
<dbReference type="GO" id="GO:0005737">
    <property type="term" value="C:cytoplasm"/>
    <property type="evidence" value="ECO:0007669"/>
    <property type="project" value="TreeGrafter"/>
</dbReference>
<dbReference type="InterPro" id="IPR003710">
    <property type="entry name" value="ApbA"/>
</dbReference>
<feature type="domain" description="Ketopantoate reductase N-terminal" evidence="11">
    <location>
        <begin position="4"/>
        <end position="158"/>
    </location>
</feature>
<dbReference type="SUPFAM" id="SSF51735">
    <property type="entry name" value="NAD(P)-binding Rossmann-fold domains"/>
    <property type="match status" value="1"/>
</dbReference>
<dbReference type="FunFam" id="1.10.1040.10:FF:000017">
    <property type="entry name" value="2-dehydropantoate 2-reductase"/>
    <property type="match status" value="1"/>
</dbReference>
<evidence type="ECO:0000256" key="2">
    <source>
        <dbReference type="ARBA" id="ARBA00004994"/>
    </source>
</evidence>
<keyword evidence="6 10" id="KW-0521">NADP</keyword>
<dbReference type="InterPro" id="IPR036291">
    <property type="entry name" value="NAD(P)-bd_dom_sf"/>
</dbReference>
<dbReference type="EMBL" id="VIFM01000076">
    <property type="protein sequence ID" value="TQF14154.1"/>
    <property type="molecule type" value="Genomic_DNA"/>
</dbReference>
<evidence type="ECO:0000256" key="3">
    <source>
        <dbReference type="ARBA" id="ARBA00007870"/>
    </source>
</evidence>
<dbReference type="AlphaFoldDB" id="A0A540X098"/>
<dbReference type="InterPro" id="IPR013332">
    <property type="entry name" value="KPR_N"/>
</dbReference>
<evidence type="ECO:0000256" key="5">
    <source>
        <dbReference type="ARBA" id="ARBA00019465"/>
    </source>
</evidence>
<keyword evidence="14" id="KW-1185">Reference proteome</keyword>
<comment type="pathway">
    <text evidence="2 10">Cofactor biosynthesis; (R)-pantothenate biosynthesis; (R)-pantoate from 3-methyl-2-oxobutanoate: step 2/2.</text>
</comment>
<evidence type="ECO:0000313" key="14">
    <source>
        <dbReference type="Proteomes" id="UP000315369"/>
    </source>
</evidence>
<organism evidence="13 14">
    <name type="scientific">Myxococcus llanfairpwllgwyngyllgogerychwyrndrobwllllantysiliogogogochensis</name>
    <dbReference type="NCBI Taxonomy" id="2590453"/>
    <lineage>
        <taxon>Bacteria</taxon>
        <taxon>Pseudomonadati</taxon>
        <taxon>Myxococcota</taxon>
        <taxon>Myxococcia</taxon>
        <taxon>Myxococcales</taxon>
        <taxon>Cystobacterineae</taxon>
        <taxon>Myxococcaceae</taxon>
        <taxon>Myxococcus</taxon>
    </lineage>
</organism>
<dbReference type="Gene3D" id="3.40.50.720">
    <property type="entry name" value="NAD(P)-binding Rossmann-like Domain"/>
    <property type="match status" value="1"/>
</dbReference>
<dbReference type="NCBIfam" id="TIGR00745">
    <property type="entry name" value="apbA_panE"/>
    <property type="match status" value="1"/>
</dbReference>
<feature type="domain" description="Ketopantoate reductase C-terminal" evidence="12">
    <location>
        <begin position="189"/>
        <end position="308"/>
    </location>
</feature>
<keyword evidence="7 10" id="KW-0560">Oxidoreductase</keyword>
<dbReference type="PANTHER" id="PTHR21708:SF26">
    <property type="entry name" value="2-DEHYDROPANTOATE 2-REDUCTASE"/>
    <property type="match status" value="1"/>
</dbReference>
<name>A0A540X098_9BACT</name>
<dbReference type="InterPro" id="IPR013752">
    <property type="entry name" value="KPA_reductase"/>
</dbReference>
<dbReference type="GO" id="GO:0015940">
    <property type="term" value="P:pantothenate biosynthetic process"/>
    <property type="evidence" value="ECO:0007669"/>
    <property type="project" value="UniProtKB-UniPathway"/>
</dbReference>
<dbReference type="FunFam" id="3.40.50.720:FF:000307">
    <property type="entry name" value="2-dehydropantoate 2-reductase"/>
    <property type="match status" value="1"/>
</dbReference>
<accession>A0A540X098</accession>
<evidence type="ECO:0000256" key="10">
    <source>
        <dbReference type="RuleBase" id="RU362068"/>
    </source>
</evidence>
<comment type="function">
    <text evidence="1 10">Catalyzes the NADPH-dependent reduction of ketopantoate into pantoic acid.</text>
</comment>
<dbReference type="GO" id="GO:0008677">
    <property type="term" value="F:2-dehydropantoate 2-reductase activity"/>
    <property type="evidence" value="ECO:0007669"/>
    <property type="project" value="UniProtKB-EC"/>
</dbReference>
<comment type="caution">
    <text evidence="13">The sequence shown here is derived from an EMBL/GenBank/DDBJ whole genome shotgun (WGS) entry which is preliminary data.</text>
</comment>
<dbReference type="PANTHER" id="PTHR21708">
    <property type="entry name" value="PROBABLE 2-DEHYDROPANTOATE 2-REDUCTASE"/>
    <property type="match status" value="1"/>
</dbReference>
<comment type="catalytic activity">
    <reaction evidence="9 10">
        <text>(R)-pantoate + NADP(+) = 2-dehydropantoate + NADPH + H(+)</text>
        <dbReference type="Rhea" id="RHEA:16233"/>
        <dbReference type="ChEBI" id="CHEBI:11561"/>
        <dbReference type="ChEBI" id="CHEBI:15378"/>
        <dbReference type="ChEBI" id="CHEBI:15980"/>
        <dbReference type="ChEBI" id="CHEBI:57783"/>
        <dbReference type="ChEBI" id="CHEBI:58349"/>
        <dbReference type="EC" id="1.1.1.169"/>
    </reaction>
</comment>
<proteinExistence type="inferred from homology"/>
<evidence type="ECO:0000256" key="9">
    <source>
        <dbReference type="ARBA" id="ARBA00048793"/>
    </source>
</evidence>
<dbReference type="Pfam" id="PF08546">
    <property type="entry name" value="ApbA_C"/>
    <property type="match status" value="1"/>
</dbReference>
<protein>
    <recommendedName>
        <fullName evidence="5 10">2-dehydropantoate 2-reductase</fullName>
        <ecNumber evidence="4 10">1.1.1.169</ecNumber>
    </recommendedName>
    <alternativeName>
        <fullName evidence="8 10">Ketopantoate reductase</fullName>
    </alternativeName>
</protein>
<evidence type="ECO:0000256" key="7">
    <source>
        <dbReference type="ARBA" id="ARBA00023002"/>
    </source>
</evidence>
<dbReference type="RefSeq" id="WP_141644141.1">
    <property type="nucleotide sequence ID" value="NZ_VIFM01000076.1"/>
</dbReference>
<dbReference type="UniPathway" id="UPA00028">
    <property type="reaction ID" value="UER00004"/>
</dbReference>
<dbReference type="EC" id="1.1.1.169" evidence="4 10"/>
<dbReference type="OrthoDB" id="5333395at2"/>
<gene>
    <name evidence="13" type="ORF">FJV41_20165</name>
</gene>